<evidence type="ECO:0000256" key="8">
    <source>
        <dbReference type="RuleBase" id="RU363090"/>
    </source>
</evidence>
<evidence type="ECO:0000256" key="3">
    <source>
        <dbReference type="ARBA" id="ARBA00022741"/>
    </source>
</evidence>
<dbReference type="Proteomes" id="UP000604825">
    <property type="component" value="Unassembled WGS sequence"/>
</dbReference>
<sequence>MPDFRPPEHQVAGHRASANKLGPLIDGSGLFYKPLQAEDRGEHELAFYEAFSTHAAVPARIRDTFFPRFHGTRLVPTESRPGEPHPHLVLDDLLAGLEAPCVLDIKIGAITWPPSSPEPYVAKCLAKDRETTSVLLGFRVSGVRVVGPGGTVWRTERPEVKALDTAGVRRVLRRYVSSVADEGMDCALAAAVYDGKRGVLSQLRELKAWFEEQTLFHFYSASILLGYDASAVAASGGEGGVRVKLVDFAHVAEGDGVIDHNFLGGLCSLIKFISDIVPEIPETQPLGPS</sequence>
<evidence type="ECO:0000313" key="10">
    <source>
        <dbReference type="Proteomes" id="UP000604825"/>
    </source>
</evidence>
<dbReference type="GO" id="GO:0005737">
    <property type="term" value="C:cytoplasm"/>
    <property type="evidence" value="ECO:0007669"/>
    <property type="project" value="TreeGrafter"/>
</dbReference>
<keyword evidence="5 8" id="KW-0067">ATP-binding</keyword>
<comment type="catalytic activity">
    <reaction evidence="7 8">
        <text>1D-myo-inositol 1,3,4,6-tetrakisphosphate + ATP = 1D-myo-inositol 1,3,4,5,6-pentakisphosphate + ADP + H(+)</text>
        <dbReference type="Rhea" id="RHEA:12717"/>
        <dbReference type="ChEBI" id="CHEBI:15378"/>
        <dbReference type="ChEBI" id="CHEBI:30616"/>
        <dbReference type="ChEBI" id="CHEBI:57660"/>
        <dbReference type="ChEBI" id="CHEBI:57733"/>
        <dbReference type="ChEBI" id="CHEBI:456216"/>
        <dbReference type="EC" id="2.7.1.140"/>
    </reaction>
</comment>
<dbReference type="InterPro" id="IPR038286">
    <property type="entry name" value="IPK_sf"/>
</dbReference>
<dbReference type="GO" id="GO:0005634">
    <property type="term" value="C:nucleus"/>
    <property type="evidence" value="ECO:0007669"/>
    <property type="project" value="TreeGrafter"/>
</dbReference>
<keyword evidence="4 8" id="KW-0418">Kinase</keyword>
<comment type="function">
    <text evidence="8">Inositol phosphate kinase with a broad substrate specificity.</text>
</comment>
<keyword evidence="2 8" id="KW-0808">Transferase</keyword>
<evidence type="ECO:0000256" key="5">
    <source>
        <dbReference type="ARBA" id="ARBA00022840"/>
    </source>
</evidence>
<dbReference type="InterPro" id="IPR005522">
    <property type="entry name" value="IPK"/>
</dbReference>
<protein>
    <recommendedName>
        <fullName evidence="8">Inositol polyphosphate multikinase</fullName>
        <ecNumber evidence="8">2.7.1.140</ecNumber>
        <ecNumber evidence="8">2.7.1.151</ecNumber>
    </recommendedName>
</protein>
<dbReference type="OrthoDB" id="5958943at2759"/>
<keyword evidence="3 8" id="KW-0547">Nucleotide-binding</keyword>
<reference evidence="9" key="1">
    <citation type="submission" date="2020-10" db="EMBL/GenBank/DDBJ databases">
        <authorList>
            <person name="Han B."/>
            <person name="Lu T."/>
            <person name="Zhao Q."/>
            <person name="Huang X."/>
            <person name="Zhao Y."/>
        </authorList>
    </citation>
    <scope>NUCLEOTIDE SEQUENCE</scope>
</reference>
<keyword evidence="10" id="KW-1185">Reference proteome</keyword>
<comment type="caution">
    <text evidence="9">The sequence shown here is derived from an EMBL/GenBank/DDBJ whole genome shotgun (WGS) entry which is preliminary data.</text>
</comment>
<dbReference type="GO" id="GO:0008440">
    <property type="term" value="F:inositol-1,4,5-trisphosphate 3-kinase activity"/>
    <property type="evidence" value="ECO:0007669"/>
    <property type="project" value="TreeGrafter"/>
</dbReference>
<dbReference type="EC" id="2.7.1.151" evidence="8"/>
<dbReference type="PANTHER" id="PTHR12400:SF51">
    <property type="entry name" value="INOSITOL POLYPHOSPHATE MULTIKINASE"/>
    <property type="match status" value="1"/>
</dbReference>
<dbReference type="Gene3D" id="3.30.470.160">
    <property type="entry name" value="Inositol polyphosphate kinase"/>
    <property type="match status" value="1"/>
</dbReference>
<comment type="similarity">
    <text evidence="1 8">Belongs to the inositol phosphokinase (IPK) family.</text>
</comment>
<dbReference type="GO" id="GO:0032958">
    <property type="term" value="P:inositol phosphate biosynthetic process"/>
    <property type="evidence" value="ECO:0007669"/>
    <property type="project" value="InterPro"/>
</dbReference>
<dbReference type="GO" id="GO:0005524">
    <property type="term" value="F:ATP binding"/>
    <property type="evidence" value="ECO:0007669"/>
    <property type="project" value="UniProtKB-KW"/>
</dbReference>
<evidence type="ECO:0000256" key="4">
    <source>
        <dbReference type="ARBA" id="ARBA00022777"/>
    </source>
</evidence>
<dbReference type="EC" id="2.7.1.140" evidence="8"/>
<evidence type="ECO:0000256" key="6">
    <source>
        <dbReference type="ARBA" id="ARBA00036164"/>
    </source>
</evidence>
<evidence type="ECO:0000256" key="1">
    <source>
        <dbReference type="ARBA" id="ARBA00007374"/>
    </source>
</evidence>
<evidence type="ECO:0000256" key="2">
    <source>
        <dbReference type="ARBA" id="ARBA00022679"/>
    </source>
</evidence>
<name>A0A811Q471_9POAL</name>
<dbReference type="SUPFAM" id="SSF56104">
    <property type="entry name" value="SAICAR synthase-like"/>
    <property type="match status" value="1"/>
</dbReference>
<dbReference type="GO" id="GO:0051765">
    <property type="term" value="F:inositol tetrakisphosphate kinase activity"/>
    <property type="evidence" value="ECO:0007669"/>
    <property type="project" value="TreeGrafter"/>
</dbReference>
<gene>
    <name evidence="9" type="ORF">NCGR_LOCUS34627</name>
</gene>
<dbReference type="PANTHER" id="PTHR12400">
    <property type="entry name" value="INOSITOL POLYPHOSPHATE KINASE"/>
    <property type="match status" value="1"/>
</dbReference>
<dbReference type="Pfam" id="PF03770">
    <property type="entry name" value="IPK"/>
    <property type="match status" value="1"/>
</dbReference>
<evidence type="ECO:0000313" key="9">
    <source>
        <dbReference type="EMBL" id="CAD6250857.1"/>
    </source>
</evidence>
<accession>A0A811Q471</accession>
<comment type="catalytic activity">
    <reaction evidence="6 8">
        <text>1D-myo-inositol 1,4,5-trisphosphate + 2 ATP = 1D-myo-inositol 1,3,4,5,6-pentakisphosphate + 2 ADP + 2 H(+)</text>
        <dbReference type="Rhea" id="RHEA:32359"/>
        <dbReference type="ChEBI" id="CHEBI:15378"/>
        <dbReference type="ChEBI" id="CHEBI:30616"/>
        <dbReference type="ChEBI" id="CHEBI:57733"/>
        <dbReference type="ChEBI" id="CHEBI:203600"/>
        <dbReference type="ChEBI" id="CHEBI:456216"/>
        <dbReference type="EC" id="2.7.1.151"/>
    </reaction>
</comment>
<proteinExistence type="inferred from homology"/>
<dbReference type="AlphaFoldDB" id="A0A811Q471"/>
<organism evidence="9 10">
    <name type="scientific">Miscanthus lutarioriparius</name>
    <dbReference type="NCBI Taxonomy" id="422564"/>
    <lineage>
        <taxon>Eukaryota</taxon>
        <taxon>Viridiplantae</taxon>
        <taxon>Streptophyta</taxon>
        <taxon>Embryophyta</taxon>
        <taxon>Tracheophyta</taxon>
        <taxon>Spermatophyta</taxon>
        <taxon>Magnoliopsida</taxon>
        <taxon>Liliopsida</taxon>
        <taxon>Poales</taxon>
        <taxon>Poaceae</taxon>
        <taxon>PACMAD clade</taxon>
        <taxon>Panicoideae</taxon>
        <taxon>Andropogonodae</taxon>
        <taxon>Andropogoneae</taxon>
        <taxon>Saccharinae</taxon>
        <taxon>Miscanthus</taxon>
    </lineage>
</organism>
<dbReference type="EMBL" id="CAJGYO010000008">
    <property type="protein sequence ID" value="CAD6250857.1"/>
    <property type="molecule type" value="Genomic_DNA"/>
</dbReference>
<evidence type="ECO:0000256" key="7">
    <source>
        <dbReference type="ARBA" id="ARBA00036525"/>
    </source>
</evidence>